<dbReference type="RefSeq" id="WP_275593858.1">
    <property type="nucleotide sequence ID" value="NZ_CP102381.1"/>
</dbReference>
<evidence type="ECO:0000313" key="2">
    <source>
        <dbReference type="Proteomes" id="UP001222275"/>
    </source>
</evidence>
<dbReference type="Proteomes" id="UP001222275">
    <property type="component" value="Chromosome"/>
</dbReference>
<gene>
    <name evidence="1" type="ORF">NR989_06175</name>
</gene>
<organism evidence="1 2">
    <name type="scientific">Thiomicrorhabdus lithotrophica</name>
    <dbReference type="NCBI Taxonomy" id="2949997"/>
    <lineage>
        <taxon>Bacteria</taxon>
        <taxon>Pseudomonadati</taxon>
        <taxon>Pseudomonadota</taxon>
        <taxon>Gammaproteobacteria</taxon>
        <taxon>Thiotrichales</taxon>
        <taxon>Piscirickettsiaceae</taxon>
        <taxon>Thiomicrorhabdus</taxon>
    </lineage>
</organism>
<accession>A0ABY8C6K4</accession>
<keyword evidence="2" id="KW-1185">Reference proteome</keyword>
<dbReference type="EMBL" id="CP102381">
    <property type="protein sequence ID" value="WEJ61600.1"/>
    <property type="molecule type" value="Genomic_DNA"/>
</dbReference>
<protein>
    <submittedName>
        <fullName evidence="1">Uncharacterized protein</fullName>
    </submittedName>
</protein>
<sequence length="270" mass="31536">MASQSVNTVNQESSLSINSLSLLGELSDSEKQWIGDRIYQNECASKVENLTYWGKGEDFPSFGIGHFIWFPAGVQTNFHETFPDMVRYVSNFKPPPQWVIDLSPMHSPWPNKQLFDSARSSEQLNELRTWLYETKSYQSEFIIKQFLQRFSNALDDNLVVRDKQYYIQLVEILLSFKKGRFAVIDYVNFKGLGNSKEQYKGQQWGLLSVLDSMNFNIGLLKNMPREDILDKFIFSAKSRLALRVQLAPKSRNEQRWLKGWFVRLDGYRLD</sequence>
<proteinExistence type="predicted"/>
<name>A0ABY8C6K4_9GAMM</name>
<evidence type="ECO:0000313" key="1">
    <source>
        <dbReference type="EMBL" id="WEJ61600.1"/>
    </source>
</evidence>
<reference evidence="1 2" key="1">
    <citation type="submission" date="2022-06" db="EMBL/GenBank/DDBJ databases">
        <title>Thiomicrohabdus sp. nov, an obligately chemolithoautotrophic, sulfur-oxidizing bacterium isolated from beach of Guanyin Mountain. Amoy.</title>
        <authorList>
            <person name="Zhu H."/>
        </authorList>
    </citation>
    <scope>NUCLEOTIDE SEQUENCE [LARGE SCALE GENOMIC DNA]</scope>
    <source>
        <strain evidence="1 2">XGS-01</strain>
    </source>
</reference>